<reference evidence="11" key="1">
    <citation type="journal article" date="2019" name="Int. J. Syst. Evol. Microbiol.">
        <title>The Global Catalogue of Microorganisms (GCM) 10K type strain sequencing project: providing services to taxonomists for standard genome sequencing and annotation.</title>
        <authorList>
            <consortium name="The Broad Institute Genomics Platform"/>
            <consortium name="The Broad Institute Genome Sequencing Center for Infectious Disease"/>
            <person name="Wu L."/>
            <person name="Ma J."/>
        </authorList>
    </citation>
    <scope>NUCLEOTIDE SEQUENCE [LARGE SCALE GENOMIC DNA]</scope>
    <source>
        <strain evidence="11">CGMCC 4.7277</strain>
    </source>
</reference>
<dbReference type="InterPro" id="IPR035906">
    <property type="entry name" value="MetI-like_sf"/>
</dbReference>
<proteinExistence type="inferred from homology"/>
<feature type="transmembrane region" description="Helical" evidence="8">
    <location>
        <begin position="266"/>
        <end position="288"/>
    </location>
</feature>
<feature type="transmembrane region" description="Helical" evidence="8">
    <location>
        <begin position="210"/>
        <end position="234"/>
    </location>
</feature>
<dbReference type="Proteomes" id="UP001596084">
    <property type="component" value="Unassembled WGS sequence"/>
</dbReference>
<keyword evidence="7 8" id="KW-0472">Membrane</keyword>
<keyword evidence="11" id="KW-1185">Reference proteome</keyword>
<evidence type="ECO:0000259" key="9">
    <source>
        <dbReference type="PROSITE" id="PS50928"/>
    </source>
</evidence>
<dbReference type="CDD" id="cd06261">
    <property type="entry name" value="TM_PBP2"/>
    <property type="match status" value="1"/>
</dbReference>
<evidence type="ECO:0000256" key="8">
    <source>
        <dbReference type="RuleBase" id="RU363032"/>
    </source>
</evidence>
<evidence type="ECO:0000256" key="5">
    <source>
        <dbReference type="ARBA" id="ARBA00022692"/>
    </source>
</evidence>
<comment type="caution">
    <text evidence="10">The sequence shown here is derived from an EMBL/GenBank/DDBJ whole genome shotgun (WGS) entry which is preliminary data.</text>
</comment>
<name>A0ABW0QBU9_9BURK</name>
<evidence type="ECO:0000313" key="11">
    <source>
        <dbReference type="Proteomes" id="UP001596084"/>
    </source>
</evidence>
<keyword evidence="3 8" id="KW-0813">Transport</keyword>
<keyword evidence="4" id="KW-1003">Cell membrane</keyword>
<dbReference type="PANTHER" id="PTHR42929">
    <property type="entry name" value="INNER MEMBRANE ABC TRANSPORTER PERMEASE PROTEIN YDCU-RELATED-RELATED"/>
    <property type="match status" value="1"/>
</dbReference>
<feature type="transmembrane region" description="Helical" evidence="8">
    <location>
        <begin position="115"/>
        <end position="138"/>
    </location>
</feature>
<dbReference type="PROSITE" id="PS50928">
    <property type="entry name" value="ABC_TM1"/>
    <property type="match status" value="1"/>
</dbReference>
<comment type="similarity">
    <text evidence="2">Belongs to the binding-protein-dependent transport system permease family. CysTW subfamily.</text>
</comment>
<dbReference type="SUPFAM" id="SSF161098">
    <property type="entry name" value="MetI-like"/>
    <property type="match status" value="1"/>
</dbReference>
<evidence type="ECO:0000313" key="10">
    <source>
        <dbReference type="EMBL" id="MFC5522283.1"/>
    </source>
</evidence>
<evidence type="ECO:0000256" key="2">
    <source>
        <dbReference type="ARBA" id="ARBA00007069"/>
    </source>
</evidence>
<dbReference type="InterPro" id="IPR000515">
    <property type="entry name" value="MetI-like"/>
</dbReference>
<feature type="transmembrane region" description="Helical" evidence="8">
    <location>
        <begin position="158"/>
        <end position="185"/>
    </location>
</feature>
<evidence type="ECO:0000256" key="1">
    <source>
        <dbReference type="ARBA" id="ARBA00004651"/>
    </source>
</evidence>
<evidence type="ECO:0000256" key="3">
    <source>
        <dbReference type="ARBA" id="ARBA00022448"/>
    </source>
</evidence>
<feature type="transmembrane region" description="Helical" evidence="8">
    <location>
        <begin position="28"/>
        <end position="47"/>
    </location>
</feature>
<dbReference type="PANTHER" id="PTHR42929:SF1">
    <property type="entry name" value="INNER MEMBRANE ABC TRANSPORTER PERMEASE PROTEIN YDCU-RELATED"/>
    <property type="match status" value="1"/>
</dbReference>
<evidence type="ECO:0000256" key="4">
    <source>
        <dbReference type="ARBA" id="ARBA00022475"/>
    </source>
</evidence>
<feature type="domain" description="ABC transmembrane type-1" evidence="9">
    <location>
        <begin position="78"/>
        <end position="285"/>
    </location>
</feature>
<keyword evidence="6 8" id="KW-1133">Transmembrane helix</keyword>
<dbReference type="Pfam" id="PF00528">
    <property type="entry name" value="BPD_transp_1"/>
    <property type="match status" value="1"/>
</dbReference>
<protein>
    <submittedName>
        <fullName evidence="10">ABC transporter permease</fullName>
    </submittedName>
</protein>
<organism evidence="10 11">
    <name type="scientific">Polaromonas jejuensis</name>
    <dbReference type="NCBI Taxonomy" id="457502"/>
    <lineage>
        <taxon>Bacteria</taxon>
        <taxon>Pseudomonadati</taxon>
        <taxon>Pseudomonadota</taxon>
        <taxon>Betaproteobacteria</taxon>
        <taxon>Burkholderiales</taxon>
        <taxon>Comamonadaceae</taxon>
        <taxon>Polaromonas</taxon>
    </lineage>
</organism>
<evidence type="ECO:0000256" key="6">
    <source>
        <dbReference type="ARBA" id="ARBA00022989"/>
    </source>
</evidence>
<dbReference type="RefSeq" id="WP_068832500.1">
    <property type="nucleotide sequence ID" value="NZ_JBHSMX010000024.1"/>
</dbReference>
<keyword evidence="5 8" id="KW-0812">Transmembrane</keyword>
<feature type="transmembrane region" description="Helical" evidence="8">
    <location>
        <begin position="84"/>
        <end position="103"/>
    </location>
</feature>
<evidence type="ECO:0000256" key="7">
    <source>
        <dbReference type="ARBA" id="ARBA00023136"/>
    </source>
</evidence>
<sequence>MSGVSVIKAPAAVHRHTSGAVAGRDLRVLLVIPAVLAIVLLFIYPFGYGLLLSLQPAEGGWLENYARFFSEPRLYDTISTTLKISLPVTVFNILIALPMAYMLRVPSLQQRLIAALLVIPMTLGTVLVAQGMLTYLSPNGWLNRSLLVLGLVAEPLEILHGPLAVELSLVITGFPFAFLMLLSYVTGIDPSLGRAAATLGASPLEQFKRVYLPLLVPGLVTTFCLVFVQAFAVFPSAVLLGSPAGSTRVISLAAYEAAYEDFNYSMASSIAIIMGVVQLIVVLLALGIRRAAYRGPASGGKG</sequence>
<comment type="subcellular location">
    <subcellularLocation>
        <location evidence="1 8">Cell membrane</location>
        <topology evidence="1 8">Multi-pass membrane protein</topology>
    </subcellularLocation>
</comment>
<gene>
    <name evidence="10" type="ORF">ACFPP7_15390</name>
</gene>
<accession>A0ABW0QBU9</accession>
<dbReference type="Gene3D" id="1.10.3720.10">
    <property type="entry name" value="MetI-like"/>
    <property type="match status" value="1"/>
</dbReference>
<dbReference type="EMBL" id="JBHSMX010000024">
    <property type="protein sequence ID" value="MFC5522283.1"/>
    <property type="molecule type" value="Genomic_DNA"/>
</dbReference>